<dbReference type="PANTHER" id="PTHR44051:SF8">
    <property type="entry name" value="GLUTATHIONE S-TRANSFERASE GSTA"/>
    <property type="match status" value="1"/>
</dbReference>
<dbReference type="Proteomes" id="UP000628017">
    <property type="component" value="Unassembled WGS sequence"/>
</dbReference>
<gene>
    <name evidence="3" type="primary">gst</name>
    <name evidence="3" type="ORF">GCM10011498_04390</name>
</gene>
<dbReference type="Gene3D" id="1.20.1050.10">
    <property type="match status" value="1"/>
</dbReference>
<dbReference type="SFLD" id="SFLDG00358">
    <property type="entry name" value="Main_(cytGST)"/>
    <property type="match status" value="1"/>
</dbReference>
<proteinExistence type="predicted"/>
<evidence type="ECO:0000259" key="1">
    <source>
        <dbReference type="PROSITE" id="PS50404"/>
    </source>
</evidence>
<dbReference type="InterPro" id="IPR004046">
    <property type="entry name" value="GST_C"/>
</dbReference>
<feature type="domain" description="GST C-terminal" evidence="2">
    <location>
        <begin position="84"/>
        <end position="202"/>
    </location>
</feature>
<dbReference type="SFLD" id="SFLDS00019">
    <property type="entry name" value="Glutathione_Transferase_(cytos"/>
    <property type="match status" value="1"/>
</dbReference>
<comment type="caution">
    <text evidence="3">The sequence shown here is derived from an EMBL/GenBank/DDBJ whole genome shotgun (WGS) entry which is preliminary data.</text>
</comment>
<dbReference type="InterPro" id="IPR040079">
    <property type="entry name" value="Glutathione_S-Trfase"/>
</dbReference>
<feature type="domain" description="GST N-terminal" evidence="1">
    <location>
        <begin position="1"/>
        <end position="79"/>
    </location>
</feature>
<reference evidence="3" key="1">
    <citation type="journal article" date="2014" name="Int. J. Syst. Evol. Microbiol.">
        <title>Complete genome sequence of Corynebacterium casei LMG S-19264T (=DSM 44701T), isolated from a smear-ripened cheese.</title>
        <authorList>
            <consortium name="US DOE Joint Genome Institute (JGI-PGF)"/>
            <person name="Walter F."/>
            <person name="Albersmeier A."/>
            <person name="Kalinowski J."/>
            <person name="Ruckert C."/>
        </authorList>
    </citation>
    <scope>NUCLEOTIDE SEQUENCE</scope>
    <source>
        <strain evidence="3">CGMCC 1.15880</strain>
    </source>
</reference>
<dbReference type="PROSITE" id="PS50404">
    <property type="entry name" value="GST_NTER"/>
    <property type="match status" value="1"/>
</dbReference>
<dbReference type="InterPro" id="IPR004045">
    <property type="entry name" value="Glutathione_S-Trfase_N"/>
</dbReference>
<dbReference type="Pfam" id="PF14497">
    <property type="entry name" value="GST_C_3"/>
    <property type="match status" value="1"/>
</dbReference>
<dbReference type="SUPFAM" id="SSF47616">
    <property type="entry name" value="GST C-terminal domain-like"/>
    <property type="match status" value="1"/>
</dbReference>
<evidence type="ECO:0000259" key="2">
    <source>
        <dbReference type="PROSITE" id="PS50405"/>
    </source>
</evidence>
<dbReference type="CDD" id="cd03057">
    <property type="entry name" value="GST_N_Beta"/>
    <property type="match status" value="1"/>
</dbReference>
<dbReference type="Pfam" id="PF02798">
    <property type="entry name" value="GST_N"/>
    <property type="match status" value="1"/>
</dbReference>
<dbReference type="EMBL" id="BMKA01000001">
    <property type="protein sequence ID" value="GGA07670.1"/>
    <property type="molecule type" value="Genomic_DNA"/>
</dbReference>
<dbReference type="InterPro" id="IPR010987">
    <property type="entry name" value="Glutathione-S-Trfase_C-like"/>
</dbReference>
<dbReference type="InterPro" id="IPR036249">
    <property type="entry name" value="Thioredoxin-like_sf"/>
</dbReference>
<dbReference type="PROSITE" id="PS50405">
    <property type="entry name" value="GST_CTER"/>
    <property type="match status" value="1"/>
</dbReference>
<dbReference type="InterPro" id="IPR036282">
    <property type="entry name" value="Glutathione-S-Trfase_C_sf"/>
</dbReference>
<evidence type="ECO:0000313" key="4">
    <source>
        <dbReference type="Proteomes" id="UP000628017"/>
    </source>
</evidence>
<keyword evidence="4" id="KW-1185">Reference proteome</keyword>
<dbReference type="SUPFAM" id="SSF52833">
    <property type="entry name" value="Thioredoxin-like"/>
    <property type="match status" value="1"/>
</dbReference>
<reference evidence="3" key="2">
    <citation type="submission" date="2020-09" db="EMBL/GenBank/DDBJ databases">
        <authorList>
            <person name="Sun Q."/>
            <person name="Zhou Y."/>
        </authorList>
    </citation>
    <scope>NUCLEOTIDE SEQUENCE</scope>
    <source>
        <strain evidence="3">CGMCC 1.15880</strain>
    </source>
</reference>
<organism evidence="3 4">
    <name type="scientific">Neptunicoccus cionae</name>
    <dbReference type="NCBI Taxonomy" id="2035344"/>
    <lineage>
        <taxon>Bacteria</taxon>
        <taxon>Pseudomonadati</taxon>
        <taxon>Pseudomonadota</taxon>
        <taxon>Alphaproteobacteria</taxon>
        <taxon>Rhodobacterales</taxon>
        <taxon>Paracoccaceae</taxon>
        <taxon>Neptunicoccus</taxon>
    </lineage>
</organism>
<protein>
    <submittedName>
        <fullName evidence="3">Glutathione S-transferase</fullName>
    </submittedName>
</protein>
<sequence>MELFYAPGTVALTSLIALHEADLPFKATLVDFGTTQQQSSGYLKTNPKGRVPALVCDQGTLSETPAILAYIASLVPEKNLAPSDPFAFAKFQEFNSYLASTVHVNHAHGRRGHRWANAQSSLEDMAAKVPTTMAESFALIQDYYLQGPWVMGAQYTLADGYLFKTASWLKGDGVDITTLPRIAEHYAAMKQRPAVQKALSYQ</sequence>
<dbReference type="RefSeq" id="WP_229678402.1">
    <property type="nucleotide sequence ID" value="NZ_BMKA01000001.1"/>
</dbReference>
<dbReference type="PANTHER" id="PTHR44051">
    <property type="entry name" value="GLUTATHIONE S-TRANSFERASE-RELATED"/>
    <property type="match status" value="1"/>
</dbReference>
<evidence type="ECO:0000313" key="3">
    <source>
        <dbReference type="EMBL" id="GGA07670.1"/>
    </source>
</evidence>
<dbReference type="AlphaFoldDB" id="A0A916QRG7"/>
<dbReference type="CDD" id="cd03188">
    <property type="entry name" value="GST_C_Beta"/>
    <property type="match status" value="1"/>
</dbReference>
<accession>A0A916QRG7</accession>
<name>A0A916QRG7_9RHOB</name>
<dbReference type="Gene3D" id="3.40.30.10">
    <property type="entry name" value="Glutaredoxin"/>
    <property type="match status" value="1"/>
</dbReference>
<dbReference type="SFLD" id="SFLDG01150">
    <property type="entry name" value="Main.1:_Beta-like"/>
    <property type="match status" value="1"/>
</dbReference>